<organism evidence="2 3">
    <name type="scientific">Actinopolyspora saharensis</name>
    <dbReference type="NCBI Taxonomy" id="995062"/>
    <lineage>
        <taxon>Bacteria</taxon>
        <taxon>Bacillati</taxon>
        <taxon>Actinomycetota</taxon>
        <taxon>Actinomycetes</taxon>
        <taxon>Actinopolysporales</taxon>
        <taxon>Actinopolysporaceae</taxon>
        <taxon>Actinopolyspora</taxon>
    </lineage>
</organism>
<sequence length="657" mass="69938">MTPEKNCELSPCTGWTRQHWASTADGLLRAVQRYRSPAGARFDLPGPVSANGASADGLEGFARTFLLQGFRVVGEQGRDPTGLLERYAEGLAAGTDPASPERWPRPDELGQAKVEAASIALILQVTRPWLWDELDERVRGRVVDWLSTVVGQPYPPINWVWFRVVVESFLREVGGPWSAAEIEEDLAVHAALRRGGGWYSDGQERAFDHYVGWALHLYPMLWTHWFDVVGSLCPVGTYRTWAADLARYLDDAVHLVGADGSPLLQGRSLVYRFAAAAPFWVGALTGHGGLAPGLVRRVCSGVLRHFTDRGVPDADGLLNLGWHGAWPGMRQAYSGAGSPYWASKGMLGLALPAHHPVWNAVEEPLPSETSDHGRVVSPPGWLVSHRRADGVSIVLNHGTDHAEPGARRSDSALYARLGYSTATVPPLIGSTVADPVDNAVAIVDAEGAATHRTGFERLYAREADGGALAAASRGRVCWVDAREDTTADHGYGRRGAVVEGPVVTVASVLRAGLEVRLVRVDPAGWEEPGAGCFVRMGGWPVASDGEPAARGGPRQRRVSFASAALRSLVSGVRGFTGCGLAAQAGTTPLGAWTAVPWLATDGVPAGEVLAGSVLLDRGGREPVDPAVLVRPDGEGGHEVTVAWPDGEGTTVELPGVP</sequence>
<dbReference type="Pfam" id="PF10022">
    <property type="entry name" value="DUF2264"/>
    <property type="match status" value="1"/>
</dbReference>
<gene>
    <name evidence="2" type="ORF">SAMN04489718_0678</name>
</gene>
<dbReference type="Proteomes" id="UP000199301">
    <property type="component" value="Unassembled WGS sequence"/>
</dbReference>
<dbReference type="InterPro" id="IPR049349">
    <property type="entry name" value="DUF2264_N"/>
</dbReference>
<dbReference type="RefSeq" id="WP_092520964.1">
    <property type="nucleotide sequence ID" value="NZ_FNKO01000001.1"/>
</dbReference>
<dbReference type="EMBL" id="FNKO01000001">
    <property type="protein sequence ID" value="SDQ18741.1"/>
    <property type="molecule type" value="Genomic_DNA"/>
</dbReference>
<dbReference type="OrthoDB" id="9813465at2"/>
<evidence type="ECO:0000313" key="2">
    <source>
        <dbReference type="EMBL" id="SDQ18741.1"/>
    </source>
</evidence>
<evidence type="ECO:0000259" key="1">
    <source>
        <dbReference type="Pfam" id="PF10022"/>
    </source>
</evidence>
<dbReference type="AlphaFoldDB" id="A0A1H0YUY9"/>
<dbReference type="STRING" id="995062.SAMN04489718_0678"/>
<feature type="domain" description="DUF2264" evidence="1">
    <location>
        <begin position="16"/>
        <end position="365"/>
    </location>
</feature>
<keyword evidence="3" id="KW-1185">Reference proteome</keyword>
<name>A0A1H0YUY9_9ACTN</name>
<reference evidence="3" key="1">
    <citation type="submission" date="2016-10" db="EMBL/GenBank/DDBJ databases">
        <authorList>
            <person name="Varghese N."/>
            <person name="Submissions S."/>
        </authorList>
    </citation>
    <scope>NUCLEOTIDE SEQUENCE [LARGE SCALE GENOMIC DNA]</scope>
    <source>
        <strain evidence="3">DSM 45459</strain>
    </source>
</reference>
<dbReference type="InterPro" id="IPR016624">
    <property type="entry name" value="UCP014753"/>
</dbReference>
<proteinExistence type="predicted"/>
<dbReference type="PANTHER" id="PTHR35339:SF4">
    <property type="entry name" value="LINALOOL DEHYDRATASE_ISOMERASE DOMAIN-CONTAINING PROTEIN"/>
    <property type="match status" value="1"/>
</dbReference>
<protein>
    <recommendedName>
        <fullName evidence="1">DUF2264 domain-containing protein</fullName>
    </recommendedName>
</protein>
<evidence type="ECO:0000313" key="3">
    <source>
        <dbReference type="Proteomes" id="UP000199301"/>
    </source>
</evidence>
<accession>A0A1H0YUY9</accession>
<dbReference type="PANTHER" id="PTHR35339">
    <property type="entry name" value="LINALOOL DEHYDRATASE_ISOMERASE DOMAIN-CONTAINING PROTEIN"/>
    <property type="match status" value="1"/>
</dbReference>